<comment type="caution">
    <text evidence="2">The sequence shown here is derived from an EMBL/GenBank/DDBJ whole genome shotgun (WGS) entry which is preliminary data.</text>
</comment>
<evidence type="ECO:0000313" key="3">
    <source>
        <dbReference type="EMBL" id="KYF92558.1"/>
    </source>
</evidence>
<evidence type="ECO:0000313" key="4">
    <source>
        <dbReference type="Proteomes" id="UP000075515"/>
    </source>
</evidence>
<dbReference type="EMBL" id="JELX01003598">
    <property type="protein sequence ID" value="KYF51817.1"/>
    <property type="molecule type" value="Genomic_DNA"/>
</dbReference>
<dbReference type="Proteomes" id="UP000075604">
    <property type="component" value="Unassembled WGS sequence"/>
</dbReference>
<evidence type="ECO:0000313" key="2">
    <source>
        <dbReference type="EMBL" id="KYF51817.1"/>
    </source>
</evidence>
<evidence type="ECO:0000313" key="5">
    <source>
        <dbReference type="Proteomes" id="UP000075604"/>
    </source>
</evidence>
<dbReference type="AlphaFoldDB" id="A0A150P810"/>
<protein>
    <submittedName>
        <fullName evidence="2">Uncharacterized protein</fullName>
    </submittedName>
</protein>
<accession>A0A150P810</accession>
<gene>
    <name evidence="2" type="ORF">BE04_24100</name>
    <name evidence="3" type="ORF">BE18_16830</name>
</gene>
<feature type="region of interest" description="Disordered" evidence="1">
    <location>
        <begin position="16"/>
        <end position="35"/>
    </location>
</feature>
<sequence length="63" mass="7027">MPLIIGDIDARIELDSEAGAPHRPGHATPTAEDDAARIRRLAAERFARERKINQRDPRRLGGE</sequence>
<name>A0A150P810_SORCE</name>
<dbReference type="Proteomes" id="UP000075515">
    <property type="component" value="Unassembled WGS sequence"/>
</dbReference>
<reference evidence="4 5" key="1">
    <citation type="submission" date="2014-02" db="EMBL/GenBank/DDBJ databases">
        <title>The small core and large imbalanced accessory genome model reveals a collaborative survival strategy of Sorangium cellulosum strains in nature.</title>
        <authorList>
            <person name="Han K."/>
            <person name="Peng R."/>
            <person name="Blom J."/>
            <person name="Li Y.-Z."/>
        </authorList>
    </citation>
    <scope>NUCLEOTIDE SEQUENCE [LARGE SCALE GENOMIC DNA]</scope>
    <source>
        <strain evidence="3 4">So0149</strain>
        <strain evidence="2 5">So0157-18</strain>
    </source>
</reference>
<dbReference type="EMBL" id="JEMC01001917">
    <property type="protein sequence ID" value="KYF92558.1"/>
    <property type="molecule type" value="Genomic_DNA"/>
</dbReference>
<organism evidence="2 5">
    <name type="scientific">Sorangium cellulosum</name>
    <name type="common">Polyangium cellulosum</name>
    <dbReference type="NCBI Taxonomy" id="56"/>
    <lineage>
        <taxon>Bacteria</taxon>
        <taxon>Pseudomonadati</taxon>
        <taxon>Myxococcota</taxon>
        <taxon>Polyangia</taxon>
        <taxon>Polyangiales</taxon>
        <taxon>Polyangiaceae</taxon>
        <taxon>Sorangium</taxon>
    </lineage>
</organism>
<proteinExistence type="predicted"/>
<evidence type="ECO:0000256" key="1">
    <source>
        <dbReference type="SAM" id="MobiDB-lite"/>
    </source>
</evidence>